<evidence type="ECO:0000313" key="1">
    <source>
        <dbReference type="EMBL" id="RQP24327.1"/>
    </source>
</evidence>
<dbReference type="AlphaFoldDB" id="A0A3N7HQ37"/>
<reference evidence="1 2" key="1">
    <citation type="submission" date="2018-08" db="EMBL/GenBank/DDBJ databases">
        <authorList>
            <person name="Khan S.A."/>
            <person name="Jeon C.O."/>
            <person name="Chun B.H."/>
            <person name="Jeong S.E."/>
        </authorList>
    </citation>
    <scope>NUCLEOTIDE SEQUENCE [LARGE SCALE GENOMIC DNA]</scope>
    <source>
        <strain evidence="1 2">S-16</strain>
    </source>
</reference>
<reference evidence="1 2" key="2">
    <citation type="submission" date="2018-12" db="EMBL/GenBank/DDBJ databases">
        <title>Rhizobacter gummiphilus sp. nov., a rubber-degrading bacterium isolated from the soil of a botanical garden in Japan.</title>
        <authorList>
            <person name="Shunsuke S.S."/>
        </authorList>
    </citation>
    <scope>NUCLEOTIDE SEQUENCE [LARGE SCALE GENOMIC DNA]</scope>
    <source>
        <strain evidence="1 2">S-16</strain>
    </source>
</reference>
<proteinExistence type="predicted"/>
<dbReference type="Proteomes" id="UP000267464">
    <property type="component" value="Unassembled WGS sequence"/>
</dbReference>
<protein>
    <submittedName>
        <fullName evidence="1">Uncharacterized protein</fullName>
    </submittedName>
</protein>
<keyword evidence="2" id="KW-1185">Reference proteome</keyword>
<comment type="caution">
    <text evidence="1">The sequence shown here is derived from an EMBL/GenBank/DDBJ whole genome shotgun (WGS) entry which is preliminary data.</text>
</comment>
<gene>
    <name evidence="1" type="ORF">DZC73_13575</name>
</gene>
<sequence length="91" mass="10158">MRVKQAGGCLVIERLLPASARPLQADVKTLERFCALMAAEGYLAHVSALAFDRIYARERFIFAKRRGNPELAGLAMSLLHCHRYGNTRAAR</sequence>
<organism evidence="1 2">
    <name type="scientific">Piscinibacter terrae</name>
    <dbReference type="NCBI Taxonomy" id="2496871"/>
    <lineage>
        <taxon>Bacteria</taxon>
        <taxon>Pseudomonadati</taxon>
        <taxon>Pseudomonadota</taxon>
        <taxon>Betaproteobacteria</taxon>
        <taxon>Burkholderiales</taxon>
        <taxon>Sphaerotilaceae</taxon>
        <taxon>Piscinibacter</taxon>
    </lineage>
</organism>
<dbReference type="EMBL" id="QUSW01000003">
    <property type="protein sequence ID" value="RQP24327.1"/>
    <property type="molecule type" value="Genomic_DNA"/>
</dbReference>
<accession>A0A3N7HQ37</accession>
<evidence type="ECO:0000313" key="2">
    <source>
        <dbReference type="Proteomes" id="UP000267464"/>
    </source>
</evidence>
<name>A0A3N7HQ37_9BURK</name>